<keyword evidence="1" id="KW-0812">Transmembrane</keyword>
<keyword evidence="1" id="KW-0472">Membrane</keyword>
<gene>
    <name evidence="2" type="ORF">B1A_15477</name>
</gene>
<keyword evidence="1" id="KW-1133">Transmembrane helix</keyword>
<organism evidence="2">
    <name type="scientific">mine drainage metagenome</name>
    <dbReference type="NCBI Taxonomy" id="410659"/>
    <lineage>
        <taxon>unclassified sequences</taxon>
        <taxon>metagenomes</taxon>
        <taxon>ecological metagenomes</taxon>
    </lineage>
</organism>
<reference evidence="2" key="2">
    <citation type="journal article" date="2014" name="ISME J.">
        <title>Microbial stratification in low pH oxic and suboxic macroscopic growths along an acid mine drainage.</title>
        <authorList>
            <person name="Mendez-Garcia C."/>
            <person name="Mesa V."/>
            <person name="Sprenger R.R."/>
            <person name="Richter M."/>
            <person name="Diez M.S."/>
            <person name="Solano J."/>
            <person name="Bargiela R."/>
            <person name="Golyshina O.V."/>
            <person name="Manteca A."/>
            <person name="Ramos J.L."/>
            <person name="Gallego J.R."/>
            <person name="Llorente I."/>
            <person name="Martins Dos Santos V.A."/>
            <person name="Jensen O.N."/>
            <person name="Pelaez A.I."/>
            <person name="Sanchez J."/>
            <person name="Ferrer M."/>
        </authorList>
    </citation>
    <scope>NUCLEOTIDE SEQUENCE</scope>
</reference>
<feature type="transmembrane region" description="Helical" evidence="1">
    <location>
        <begin position="27"/>
        <end position="54"/>
    </location>
</feature>
<sequence length="107" mass="11760">MLNIINFSENEREGGGMQKKSIMSRGFWCMIVGGMLTGMGNGSVFGAALMCFLGRGDFNNWGGWNGQAYDPHTFTGFIDWCMLVFGFAYIGILAIAFQRHDAIENAA</sequence>
<proteinExistence type="predicted"/>
<reference evidence="2" key="1">
    <citation type="submission" date="2013-08" db="EMBL/GenBank/DDBJ databases">
        <authorList>
            <person name="Mendez C."/>
            <person name="Richter M."/>
            <person name="Ferrer M."/>
            <person name="Sanchez J."/>
        </authorList>
    </citation>
    <scope>NUCLEOTIDE SEQUENCE</scope>
</reference>
<dbReference type="EMBL" id="AUZX01011357">
    <property type="protein sequence ID" value="EQD43801.1"/>
    <property type="molecule type" value="Genomic_DNA"/>
</dbReference>
<dbReference type="AlphaFoldDB" id="T0Z6Z1"/>
<evidence type="ECO:0000256" key="1">
    <source>
        <dbReference type="SAM" id="Phobius"/>
    </source>
</evidence>
<protein>
    <submittedName>
        <fullName evidence="2">Uncharacterized protein</fullName>
    </submittedName>
</protein>
<accession>T0Z6Z1</accession>
<evidence type="ECO:0000313" key="2">
    <source>
        <dbReference type="EMBL" id="EQD43801.1"/>
    </source>
</evidence>
<feature type="transmembrane region" description="Helical" evidence="1">
    <location>
        <begin position="74"/>
        <end position="97"/>
    </location>
</feature>
<name>T0Z6Z1_9ZZZZ</name>
<comment type="caution">
    <text evidence="2">The sequence shown here is derived from an EMBL/GenBank/DDBJ whole genome shotgun (WGS) entry which is preliminary data.</text>
</comment>